<dbReference type="InterPro" id="IPR035999">
    <property type="entry name" value="Sec7_dom_sf"/>
</dbReference>
<gene>
    <name evidence="4" type="ORF">M407DRAFT_241827</name>
</gene>
<feature type="domain" description="PH" evidence="2">
    <location>
        <begin position="206"/>
        <end position="245"/>
    </location>
</feature>
<keyword evidence="5" id="KW-1185">Reference proteome</keyword>
<dbReference type="AlphaFoldDB" id="A0A0C3QRE2"/>
<dbReference type="OrthoDB" id="430364at2759"/>
<reference evidence="5" key="2">
    <citation type="submission" date="2015-01" db="EMBL/GenBank/DDBJ databases">
        <title>Evolutionary Origins and Diversification of the Mycorrhizal Mutualists.</title>
        <authorList>
            <consortium name="DOE Joint Genome Institute"/>
            <consortium name="Mycorrhizal Genomics Consortium"/>
            <person name="Kohler A."/>
            <person name="Kuo A."/>
            <person name="Nagy L.G."/>
            <person name="Floudas D."/>
            <person name="Copeland A."/>
            <person name="Barry K.W."/>
            <person name="Cichocki N."/>
            <person name="Veneault-Fourrey C."/>
            <person name="LaButti K."/>
            <person name="Lindquist E.A."/>
            <person name="Lipzen A."/>
            <person name="Lundell T."/>
            <person name="Morin E."/>
            <person name="Murat C."/>
            <person name="Riley R."/>
            <person name="Ohm R."/>
            <person name="Sun H."/>
            <person name="Tunlid A."/>
            <person name="Henrissat B."/>
            <person name="Grigoriev I.V."/>
            <person name="Hibbett D.S."/>
            <person name="Martin F."/>
        </authorList>
    </citation>
    <scope>NUCLEOTIDE SEQUENCE [LARGE SCALE GENOMIC DNA]</scope>
    <source>
        <strain evidence="5">MUT 4182</strain>
    </source>
</reference>
<evidence type="ECO:0008006" key="6">
    <source>
        <dbReference type="Google" id="ProtNLM"/>
    </source>
</evidence>
<protein>
    <recommendedName>
        <fullName evidence="6">SEC7 domain-containing protein</fullName>
    </recommendedName>
</protein>
<dbReference type="InterPro" id="IPR023394">
    <property type="entry name" value="Sec7_C_sf"/>
</dbReference>
<dbReference type="Pfam" id="PF01369">
    <property type="entry name" value="Sec7"/>
    <property type="match status" value="1"/>
</dbReference>
<sequence>MLITFAGRWFEANTGVVAYDKDTAAKLVFAMMQLNDALHSDLDSDITLTGGVFSFPNRDISSRDFIDAVRSWDRRMEVPDEILEKIYLSIKSEKLAQAADPSVPLREAIISPANMPPRLTTRIPSDVITVQIPAPDPDFGVHLQGQDLLFEPPFLSFAHSNEMSFRVIGNALGTKTAIFARTGANANLYTGIPLSKTFAVERPFMRHTFKVSFTNHAGTARKYLFSVESRTDHMNWASTLEKQITRCRTEMPTAVGPVSPKVRRAAEAVALRVLRDALIVPDENAKGDGGGRGGPPSRSGAGFAGFGRRPGSGNAAGREEADANGGGFGGRGTAKSGHDLLLVVQQNSLIPLVLSFLNVVKPI</sequence>
<dbReference type="InterPro" id="IPR001849">
    <property type="entry name" value="PH_domain"/>
</dbReference>
<feature type="domain" description="SEC7" evidence="3">
    <location>
        <begin position="1"/>
        <end position="93"/>
    </location>
</feature>
<dbReference type="InterPro" id="IPR000904">
    <property type="entry name" value="Sec7_dom"/>
</dbReference>
<evidence type="ECO:0000313" key="5">
    <source>
        <dbReference type="Proteomes" id="UP000054248"/>
    </source>
</evidence>
<evidence type="ECO:0000313" key="4">
    <source>
        <dbReference type="EMBL" id="KIO31271.1"/>
    </source>
</evidence>
<reference evidence="4 5" key="1">
    <citation type="submission" date="2014-04" db="EMBL/GenBank/DDBJ databases">
        <authorList>
            <consortium name="DOE Joint Genome Institute"/>
            <person name="Kuo A."/>
            <person name="Girlanda M."/>
            <person name="Perotto S."/>
            <person name="Kohler A."/>
            <person name="Nagy L.G."/>
            <person name="Floudas D."/>
            <person name="Copeland A."/>
            <person name="Barry K.W."/>
            <person name="Cichocki N."/>
            <person name="Veneault-Fourrey C."/>
            <person name="LaButti K."/>
            <person name="Lindquist E.A."/>
            <person name="Lipzen A."/>
            <person name="Lundell T."/>
            <person name="Morin E."/>
            <person name="Murat C."/>
            <person name="Sun H."/>
            <person name="Tunlid A."/>
            <person name="Henrissat B."/>
            <person name="Grigoriev I.V."/>
            <person name="Hibbett D.S."/>
            <person name="Martin F."/>
            <person name="Nordberg H.P."/>
            <person name="Cantor M.N."/>
            <person name="Hua S.X."/>
        </authorList>
    </citation>
    <scope>NUCLEOTIDE SEQUENCE [LARGE SCALE GENOMIC DNA]</scope>
    <source>
        <strain evidence="4 5">MUT 4182</strain>
    </source>
</reference>
<organism evidence="4 5">
    <name type="scientific">Tulasnella calospora MUT 4182</name>
    <dbReference type="NCBI Taxonomy" id="1051891"/>
    <lineage>
        <taxon>Eukaryota</taxon>
        <taxon>Fungi</taxon>
        <taxon>Dikarya</taxon>
        <taxon>Basidiomycota</taxon>
        <taxon>Agaricomycotina</taxon>
        <taxon>Agaricomycetes</taxon>
        <taxon>Cantharellales</taxon>
        <taxon>Tulasnellaceae</taxon>
        <taxon>Tulasnella</taxon>
    </lineage>
</organism>
<evidence type="ECO:0000256" key="1">
    <source>
        <dbReference type="SAM" id="MobiDB-lite"/>
    </source>
</evidence>
<evidence type="ECO:0000259" key="2">
    <source>
        <dbReference type="PROSITE" id="PS50003"/>
    </source>
</evidence>
<feature type="region of interest" description="Disordered" evidence="1">
    <location>
        <begin position="283"/>
        <end position="330"/>
    </location>
</feature>
<name>A0A0C3QRE2_9AGAM</name>
<dbReference type="PROSITE" id="PS50190">
    <property type="entry name" value="SEC7"/>
    <property type="match status" value="1"/>
</dbReference>
<proteinExistence type="predicted"/>
<dbReference type="GO" id="GO:0005085">
    <property type="term" value="F:guanyl-nucleotide exchange factor activity"/>
    <property type="evidence" value="ECO:0007669"/>
    <property type="project" value="InterPro"/>
</dbReference>
<dbReference type="Gene3D" id="1.10.1000.11">
    <property type="entry name" value="Arf Nucleotide-binding Site Opener,domain 2"/>
    <property type="match status" value="1"/>
</dbReference>
<dbReference type="EMBL" id="KN822964">
    <property type="protein sequence ID" value="KIO31271.1"/>
    <property type="molecule type" value="Genomic_DNA"/>
</dbReference>
<dbReference type="GO" id="GO:0032012">
    <property type="term" value="P:regulation of ARF protein signal transduction"/>
    <property type="evidence" value="ECO:0007669"/>
    <property type="project" value="InterPro"/>
</dbReference>
<dbReference type="Proteomes" id="UP000054248">
    <property type="component" value="Unassembled WGS sequence"/>
</dbReference>
<dbReference type="PROSITE" id="PS50003">
    <property type="entry name" value="PH_DOMAIN"/>
    <property type="match status" value="1"/>
</dbReference>
<dbReference type="SUPFAM" id="SSF48425">
    <property type="entry name" value="Sec7 domain"/>
    <property type="match status" value="1"/>
</dbReference>
<evidence type="ECO:0000259" key="3">
    <source>
        <dbReference type="PROSITE" id="PS50190"/>
    </source>
</evidence>
<dbReference type="HOGENOM" id="CLU_763317_0_0_1"/>
<accession>A0A0C3QRE2</accession>